<dbReference type="InterPro" id="IPR011989">
    <property type="entry name" value="ARM-like"/>
</dbReference>
<dbReference type="Pfam" id="PF18797">
    <property type="entry name" value="APC_rep"/>
    <property type="match status" value="1"/>
</dbReference>
<organism evidence="4 5">
    <name type="scientific">Caerostris darwini</name>
    <dbReference type="NCBI Taxonomy" id="1538125"/>
    <lineage>
        <taxon>Eukaryota</taxon>
        <taxon>Metazoa</taxon>
        <taxon>Ecdysozoa</taxon>
        <taxon>Arthropoda</taxon>
        <taxon>Chelicerata</taxon>
        <taxon>Arachnida</taxon>
        <taxon>Araneae</taxon>
        <taxon>Araneomorphae</taxon>
        <taxon>Entelegynae</taxon>
        <taxon>Araneoidea</taxon>
        <taxon>Araneidae</taxon>
        <taxon>Caerostris</taxon>
    </lineage>
</organism>
<feature type="compositionally biased region" description="Low complexity" evidence="3">
    <location>
        <begin position="1616"/>
        <end position="1631"/>
    </location>
</feature>
<feature type="compositionally biased region" description="Polar residues" evidence="3">
    <location>
        <begin position="1340"/>
        <end position="1349"/>
    </location>
</feature>
<comment type="similarity">
    <text evidence="1">Belongs to the adenomatous polyposis coli (APC) family.</text>
</comment>
<gene>
    <name evidence="4" type="primary">Apc</name>
    <name evidence="4" type="ORF">CDAR_493871</name>
</gene>
<dbReference type="PANTHER" id="PTHR12607:SF12">
    <property type="entry name" value="APC-LIKE, ISOFORM A-RELATED"/>
    <property type="match status" value="1"/>
</dbReference>
<feature type="compositionally biased region" description="Basic and acidic residues" evidence="3">
    <location>
        <begin position="1088"/>
        <end position="1107"/>
    </location>
</feature>
<feature type="region of interest" description="Disordered" evidence="3">
    <location>
        <begin position="997"/>
        <end position="1017"/>
    </location>
</feature>
<accession>A0AAV4VVW9</accession>
<feature type="region of interest" description="Disordered" evidence="3">
    <location>
        <begin position="1150"/>
        <end position="1223"/>
    </location>
</feature>
<dbReference type="Proteomes" id="UP001054837">
    <property type="component" value="Unassembled WGS sequence"/>
</dbReference>
<dbReference type="GO" id="GO:0016055">
    <property type="term" value="P:Wnt signaling pathway"/>
    <property type="evidence" value="ECO:0007669"/>
    <property type="project" value="UniProtKB-KW"/>
</dbReference>
<dbReference type="GO" id="GO:0008013">
    <property type="term" value="F:beta-catenin binding"/>
    <property type="evidence" value="ECO:0007669"/>
    <property type="project" value="InterPro"/>
</dbReference>
<dbReference type="GO" id="GO:0016342">
    <property type="term" value="C:catenin complex"/>
    <property type="evidence" value="ECO:0007669"/>
    <property type="project" value="TreeGrafter"/>
</dbReference>
<dbReference type="GO" id="GO:0007399">
    <property type="term" value="P:nervous system development"/>
    <property type="evidence" value="ECO:0007669"/>
    <property type="project" value="TreeGrafter"/>
</dbReference>
<dbReference type="EMBL" id="BPLQ01013610">
    <property type="protein sequence ID" value="GIY73440.1"/>
    <property type="molecule type" value="Genomic_DNA"/>
</dbReference>
<comment type="caution">
    <text evidence="4">The sequence shown here is derived from an EMBL/GenBank/DDBJ whole genome shotgun (WGS) entry which is preliminary data.</text>
</comment>
<feature type="region of interest" description="Disordered" evidence="3">
    <location>
        <begin position="1336"/>
        <end position="1371"/>
    </location>
</feature>
<dbReference type="InterPro" id="IPR026818">
    <property type="entry name" value="Apc_fam"/>
</dbReference>
<dbReference type="FunFam" id="1.25.10.10:FF:001248">
    <property type="entry name" value="Adenomatous polyposis coli protein, putative"/>
    <property type="match status" value="1"/>
</dbReference>
<dbReference type="SMART" id="SM00185">
    <property type="entry name" value="ARM"/>
    <property type="match status" value="7"/>
</dbReference>
<dbReference type="SUPFAM" id="SSF48371">
    <property type="entry name" value="ARM repeat"/>
    <property type="match status" value="2"/>
</dbReference>
<feature type="region of interest" description="Disordered" evidence="3">
    <location>
        <begin position="1088"/>
        <end position="1113"/>
    </location>
</feature>
<feature type="compositionally biased region" description="Basic and acidic residues" evidence="3">
    <location>
        <begin position="1163"/>
        <end position="1172"/>
    </location>
</feature>
<evidence type="ECO:0000256" key="1">
    <source>
        <dbReference type="ARBA" id="ARBA00009051"/>
    </source>
</evidence>
<dbReference type="GO" id="GO:0005881">
    <property type="term" value="C:cytoplasmic microtubule"/>
    <property type="evidence" value="ECO:0007669"/>
    <property type="project" value="TreeGrafter"/>
</dbReference>
<proteinExistence type="inferred from homology"/>
<feature type="compositionally biased region" description="Basic and acidic residues" evidence="3">
    <location>
        <begin position="688"/>
        <end position="702"/>
    </location>
</feature>
<dbReference type="GO" id="GO:0045295">
    <property type="term" value="F:gamma-catenin binding"/>
    <property type="evidence" value="ECO:0007669"/>
    <property type="project" value="TreeGrafter"/>
</dbReference>
<dbReference type="PANTHER" id="PTHR12607">
    <property type="entry name" value="ADENOMATOUS POLYPOSIS COLI PROTEIN FAMILY"/>
    <property type="match status" value="1"/>
</dbReference>
<keyword evidence="5" id="KW-1185">Reference proteome</keyword>
<dbReference type="GO" id="GO:0008017">
    <property type="term" value="F:microtubule binding"/>
    <property type="evidence" value="ECO:0007669"/>
    <property type="project" value="TreeGrafter"/>
</dbReference>
<name>A0AAV4VVW9_9ARAC</name>
<feature type="compositionally biased region" description="Polar residues" evidence="3">
    <location>
        <begin position="942"/>
        <end position="961"/>
    </location>
</feature>
<feature type="compositionally biased region" description="Acidic residues" evidence="3">
    <location>
        <begin position="1209"/>
        <end position="1223"/>
    </location>
</feature>
<evidence type="ECO:0000256" key="2">
    <source>
        <dbReference type="ARBA" id="ARBA00022687"/>
    </source>
</evidence>
<evidence type="ECO:0000313" key="5">
    <source>
        <dbReference type="Proteomes" id="UP001054837"/>
    </source>
</evidence>
<dbReference type="GO" id="GO:0016477">
    <property type="term" value="P:cell migration"/>
    <property type="evidence" value="ECO:0007669"/>
    <property type="project" value="TreeGrafter"/>
</dbReference>
<dbReference type="InterPro" id="IPR000225">
    <property type="entry name" value="Armadillo"/>
</dbReference>
<feature type="compositionally biased region" description="Polar residues" evidence="3">
    <location>
        <begin position="526"/>
        <end position="541"/>
    </location>
</feature>
<dbReference type="InterPro" id="IPR041257">
    <property type="entry name" value="APC_rep"/>
</dbReference>
<feature type="region of interest" description="Disordered" evidence="3">
    <location>
        <begin position="668"/>
        <end position="832"/>
    </location>
</feature>
<protein>
    <submittedName>
        <fullName evidence="4">Adenomatous polyposis coli protein</fullName>
    </submittedName>
</protein>
<feature type="region of interest" description="Disordered" evidence="3">
    <location>
        <begin position="526"/>
        <end position="557"/>
    </location>
</feature>
<sequence>MTDFDKSPFYRKSALFVNRVALSDRERTFTRLRLASSKQRPELRWRVAWSGGEVSMMSFQSTLSDSVASSEDPEEHSKEEEVISQLKEARSCSPEEASKLLLKMTYSGGNCLLMRQCGCLPLLVELLHGQDDNSNLYQREYLEVRRNAAQALRSVVLAQQRPDDKRSRREGRVLRYLEEIRDYSDQLLCAEGNVDNRTASFVDQNLVPCVAALMKLSFDEDHRHAMCQLGGLQAIAELLRVDQWAHGVNNDPHCTTLRRYLGMSLTNLTFGDGANKALLCSMRPFMEALVAQLYSPSEDLRQVTASVLRNLSWRADPPSKRALRDVGAVPSLVRAALSARKDSTLKSVLSALWNLSAHCSANKADICREEGALPFLVSALTHKTLAIVENGGGILRNVSSHVAIQNEYRAILRKHNCLQILLVHLKSPSLTVVSNACGTLWNLSARNATDQRALWEMGAVAMLRKLVNSRHKMISMGSSAALKNLLSARPPGAGLCLMAEEGGVFRDENAPSLSVRKQKALSTEIDQNLSETYDNTDSPKTSPVKHAENTQGRSRRHISPSAARYLANQRLKSELTLPSKEEQSMTGSFVVEEKHNGAFQVTKNAKQALNYRQGQQAKLQVNPAKIPEPDSGPKLSFKPIKTQEPKIPDVQTTFEPGSKLMFKPAKMEGPKLQNHIPEPGSKLSFRPARYDRDVPKPSDDMARQASRSMSPMTVRKGHSAPPSRAVEQAKPAPEANQKPMHESRIPLPKSSASRLECQRSQSASPVAPRKNLRQENTPKCPAQKPQQAPPPPVDITVTHPKWAWSASPEKSDNVPECPSKRLDEEESGGEDEVRVWRTEDTPLMSSTNNLEREEPGARCSLNIRTNTGVKMIRQHPLLVNAHRNDEEGRLFEHRSRDEDYESGRTVEFCVQGEYDIDDALSLMSRSSSVASISSFASDLSHRTSGIESPSELSDSPCQTAPTSPMSNYISVCCDVSDEVQTRSAADRMDLLEVEVPQEEEIPEEAHSDEPPAPAEKVHSDHIDVPAHSSYVEVERRISRASSSSSFSVEDASPSERAMLEECIRAGLPLAPPSYQLLGDASIHLATAHREQGEEKGKEDERKAEKNRLFRIPESPGVLEDKKAVLDQVGNRRSEKQRVKDVPNQLEFLMKGDKNIMSNNELAETTKHSEPQESYRASVDTESALPADEPVNFVDKPSVEEAPEDILKSEEEEEAAEKDIDCSESDEVMLTSSLLGEAREIAQLLAAGSTEDMTVSTLSCLSDIDNARPPSAMGELHCLSADDSIRTTQLLSKQLSSKKSLLRELQLGRLASSTDSPDNLSLRSSCTSDLLANVNPPSILDNVSLSSSMESEGGDEKEPAPQKDSLSERMHEAAAMAQMCARELSAITGGGAEKREERGQIRIPVAVQQQEVTIADVTDIGWGSDTEVEEDLPCDDEETLRAVTRDEGSSENLTFTLTEEQPRPLMTSEEFRALQENAHRVLRTLRDVEVSDDDDDGGHSGDLLDDETMSLVSNGSDEDSPKASPTCNNGLPRPKATATFPHSLDTRTFTRKRASVPRDMVPTVRSPASEVPRPLVQSKVAGAWKGRSKSADVSRNAKIKVAPPAGPLQRNEDRNGSSPRSTPSPKSPLSRSGTFERLSDAETSPTPAIRRPSSLAIANRTRSAPSQKHANDRPRPSILSPSGGIPRKTSGIPAPRRSMIPMPAKFGTQEN</sequence>
<evidence type="ECO:0000313" key="4">
    <source>
        <dbReference type="EMBL" id="GIY73440.1"/>
    </source>
</evidence>
<dbReference type="GO" id="GO:0090090">
    <property type="term" value="P:negative regulation of canonical Wnt signaling pathway"/>
    <property type="evidence" value="ECO:0007669"/>
    <property type="project" value="TreeGrafter"/>
</dbReference>
<feature type="region of interest" description="Disordered" evidence="3">
    <location>
        <begin position="1488"/>
        <end position="1710"/>
    </location>
</feature>
<feature type="region of interest" description="Disordered" evidence="3">
    <location>
        <begin position="941"/>
        <end position="961"/>
    </location>
</feature>
<keyword evidence="2" id="KW-0879">Wnt signaling pathway</keyword>
<dbReference type="GO" id="GO:0007389">
    <property type="term" value="P:pattern specification process"/>
    <property type="evidence" value="ECO:0007669"/>
    <property type="project" value="TreeGrafter"/>
</dbReference>
<dbReference type="GO" id="GO:0007026">
    <property type="term" value="P:negative regulation of microtubule depolymerization"/>
    <property type="evidence" value="ECO:0007669"/>
    <property type="project" value="TreeGrafter"/>
</dbReference>
<feature type="compositionally biased region" description="Basic and acidic residues" evidence="3">
    <location>
        <begin position="1003"/>
        <end position="1017"/>
    </location>
</feature>
<dbReference type="InterPro" id="IPR016024">
    <property type="entry name" value="ARM-type_fold"/>
</dbReference>
<feature type="compositionally biased region" description="Basic and acidic residues" evidence="3">
    <location>
        <begin position="1353"/>
        <end position="1371"/>
    </location>
</feature>
<feature type="compositionally biased region" description="Basic and acidic residues" evidence="3">
    <location>
        <begin position="809"/>
        <end position="823"/>
    </location>
</feature>
<dbReference type="GO" id="GO:0030877">
    <property type="term" value="C:beta-catenin destruction complex"/>
    <property type="evidence" value="ECO:0007669"/>
    <property type="project" value="TreeGrafter"/>
</dbReference>
<dbReference type="Gene3D" id="1.25.10.10">
    <property type="entry name" value="Leucine-rich Repeat Variant"/>
    <property type="match status" value="1"/>
</dbReference>
<dbReference type="Pfam" id="PF00514">
    <property type="entry name" value="Arm"/>
    <property type="match status" value="1"/>
</dbReference>
<dbReference type="GO" id="GO:0001708">
    <property type="term" value="P:cell fate specification"/>
    <property type="evidence" value="ECO:0007669"/>
    <property type="project" value="TreeGrafter"/>
</dbReference>
<feature type="compositionally biased region" description="Polar residues" evidence="3">
    <location>
        <begin position="750"/>
        <end position="764"/>
    </location>
</feature>
<evidence type="ECO:0000256" key="3">
    <source>
        <dbReference type="SAM" id="MobiDB-lite"/>
    </source>
</evidence>
<reference evidence="4 5" key="1">
    <citation type="submission" date="2021-06" db="EMBL/GenBank/DDBJ databases">
        <title>Caerostris darwini draft genome.</title>
        <authorList>
            <person name="Kono N."/>
            <person name="Arakawa K."/>
        </authorList>
    </citation>
    <scope>NUCLEOTIDE SEQUENCE [LARGE SCALE GENOMIC DNA]</scope>
</reference>